<dbReference type="PANTHER" id="PTHR23278:SF19">
    <property type="entry name" value="OBSCURIN"/>
    <property type="match status" value="1"/>
</dbReference>
<evidence type="ECO:0000259" key="6">
    <source>
        <dbReference type="PROSITE" id="PS50835"/>
    </source>
</evidence>
<dbReference type="AlphaFoldDB" id="A0AAV6VUV5"/>
<dbReference type="InterPro" id="IPR013162">
    <property type="entry name" value="CD80_C2-set"/>
</dbReference>
<evidence type="ECO:0000313" key="7">
    <source>
        <dbReference type="EMBL" id="KAG8200038.1"/>
    </source>
</evidence>
<feature type="domain" description="Ig-like" evidence="6">
    <location>
        <begin position="16"/>
        <end position="115"/>
    </location>
</feature>
<keyword evidence="8" id="KW-1185">Reference proteome</keyword>
<dbReference type="Pfam" id="PF08205">
    <property type="entry name" value="C2-set_2"/>
    <property type="match status" value="1"/>
</dbReference>
<feature type="domain" description="Ig-like" evidence="6">
    <location>
        <begin position="124"/>
        <end position="219"/>
    </location>
</feature>
<dbReference type="PANTHER" id="PTHR23278">
    <property type="entry name" value="SIDESTEP PROTEIN"/>
    <property type="match status" value="1"/>
</dbReference>
<dbReference type="Proteomes" id="UP000827092">
    <property type="component" value="Unassembled WGS sequence"/>
</dbReference>
<keyword evidence="3" id="KW-1133">Transmembrane helix</keyword>
<dbReference type="InterPro" id="IPR013106">
    <property type="entry name" value="Ig_V-set"/>
</dbReference>
<dbReference type="SUPFAM" id="SSF48726">
    <property type="entry name" value="Immunoglobulin"/>
    <property type="match status" value="3"/>
</dbReference>
<evidence type="ECO:0000256" key="3">
    <source>
        <dbReference type="ARBA" id="ARBA00022989"/>
    </source>
</evidence>
<dbReference type="InterPro" id="IPR007110">
    <property type="entry name" value="Ig-like_dom"/>
</dbReference>
<protein>
    <recommendedName>
        <fullName evidence="6">Ig-like domain-containing protein</fullName>
    </recommendedName>
</protein>
<dbReference type="Gene3D" id="2.60.40.10">
    <property type="entry name" value="Immunoglobulins"/>
    <property type="match status" value="3"/>
</dbReference>
<organism evidence="7 8">
    <name type="scientific">Oedothorax gibbosus</name>
    <dbReference type="NCBI Taxonomy" id="931172"/>
    <lineage>
        <taxon>Eukaryota</taxon>
        <taxon>Metazoa</taxon>
        <taxon>Ecdysozoa</taxon>
        <taxon>Arthropoda</taxon>
        <taxon>Chelicerata</taxon>
        <taxon>Arachnida</taxon>
        <taxon>Araneae</taxon>
        <taxon>Araneomorphae</taxon>
        <taxon>Entelegynae</taxon>
        <taxon>Araneoidea</taxon>
        <taxon>Linyphiidae</taxon>
        <taxon>Erigoninae</taxon>
        <taxon>Oedothorax</taxon>
    </lineage>
</organism>
<comment type="caution">
    <text evidence="7">The sequence shown here is derived from an EMBL/GenBank/DDBJ whole genome shotgun (WGS) entry which is preliminary data.</text>
</comment>
<dbReference type="InterPro" id="IPR013783">
    <property type="entry name" value="Ig-like_fold"/>
</dbReference>
<dbReference type="SMART" id="SM00409">
    <property type="entry name" value="IG"/>
    <property type="match status" value="3"/>
</dbReference>
<evidence type="ECO:0000256" key="1">
    <source>
        <dbReference type="ARBA" id="ARBA00004167"/>
    </source>
</evidence>
<evidence type="ECO:0000256" key="4">
    <source>
        <dbReference type="ARBA" id="ARBA00023136"/>
    </source>
</evidence>
<comment type="subcellular location">
    <subcellularLocation>
        <location evidence="1">Membrane</location>
        <topology evidence="1">Single-pass membrane protein</topology>
    </subcellularLocation>
</comment>
<dbReference type="GO" id="GO:0016020">
    <property type="term" value="C:membrane"/>
    <property type="evidence" value="ECO:0007669"/>
    <property type="project" value="UniProtKB-SubCell"/>
</dbReference>
<keyword evidence="4" id="KW-0472">Membrane</keyword>
<accession>A0AAV6VUV5</accession>
<evidence type="ECO:0000313" key="8">
    <source>
        <dbReference type="Proteomes" id="UP000827092"/>
    </source>
</evidence>
<proteinExistence type="predicted"/>
<gene>
    <name evidence="7" type="ORF">JTE90_001896</name>
</gene>
<sequence>MGENKEVPVPVEAVAGGRLNLPCDITSPIMDDEVYLVLWYKDEVATPIYSLDARRGPIGQARHAANEALSGRAYFSSVPQPAVLQVDRVTLDDEGLYRCRVDFRKARTQHSALIVSIAVPSGVPIIKDYNGKMLSGVIGPFNDGESLHLICQTEGGKPTPSLVWWRARRIIDDSYEVLEHAITRNELFIDKLQRRDLMATLTCQTTNNKISPPLEASVTLDIHFKPLTVHVKGKKRKLSAMKTAQFECEAKGSRPPAVISWRKGSFKLKNAVSRVSAQGNVTSSTLTITPTSDDNGKFLYCAADNPAIPGSAVEDGWKLDVHCR</sequence>
<keyword evidence="2" id="KW-0812">Transmembrane</keyword>
<dbReference type="PROSITE" id="PS50835">
    <property type="entry name" value="IG_LIKE"/>
    <property type="match status" value="3"/>
</dbReference>
<keyword evidence="5" id="KW-1015">Disulfide bond</keyword>
<feature type="domain" description="Ig-like" evidence="6">
    <location>
        <begin position="226"/>
        <end position="305"/>
    </location>
</feature>
<reference evidence="7 8" key="1">
    <citation type="journal article" date="2022" name="Nat. Ecol. Evol.">
        <title>A masculinizing supergene underlies an exaggerated male reproductive morph in a spider.</title>
        <authorList>
            <person name="Hendrickx F."/>
            <person name="De Corte Z."/>
            <person name="Sonet G."/>
            <person name="Van Belleghem S.M."/>
            <person name="Kostlbacher S."/>
            <person name="Vangestel C."/>
        </authorList>
    </citation>
    <scope>NUCLEOTIDE SEQUENCE [LARGE SCALE GENOMIC DNA]</scope>
    <source>
        <strain evidence="7">W744_W776</strain>
    </source>
</reference>
<dbReference type="Pfam" id="PF07686">
    <property type="entry name" value="V-set"/>
    <property type="match status" value="1"/>
</dbReference>
<dbReference type="EMBL" id="JAFNEN010000020">
    <property type="protein sequence ID" value="KAG8200038.1"/>
    <property type="molecule type" value="Genomic_DNA"/>
</dbReference>
<name>A0AAV6VUV5_9ARAC</name>
<evidence type="ECO:0000256" key="2">
    <source>
        <dbReference type="ARBA" id="ARBA00022692"/>
    </source>
</evidence>
<dbReference type="InterPro" id="IPR036179">
    <property type="entry name" value="Ig-like_dom_sf"/>
</dbReference>
<dbReference type="InterPro" id="IPR003599">
    <property type="entry name" value="Ig_sub"/>
</dbReference>
<evidence type="ECO:0000256" key="5">
    <source>
        <dbReference type="ARBA" id="ARBA00023157"/>
    </source>
</evidence>